<keyword evidence="1" id="KW-0812">Transmembrane</keyword>
<accession>A0AAD5R6Y5</accession>
<comment type="caution">
    <text evidence="2">The sequence shown here is derived from an EMBL/GenBank/DDBJ whole genome shotgun (WGS) entry which is preliminary data.</text>
</comment>
<proteinExistence type="predicted"/>
<dbReference type="EMBL" id="JAHQIW010006838">
    <property type="protein sequence ID" value="KAJ1370704.1"/>
    <property type="molecule type" value="Genomic_DNA"/>
</dbReference>
<name>A0AAD5R6Y5_PARTN</name>
<keyword evidence="1" id="KW-0472">Membrane</keyword>
<gene>
    <name evidence="2" type="ORF">KIN20_032494</name>
</gene>
<keyword evidence="3" id="KW-1185">Reference proteome</keyword>
<reference evidence="2" key="1">
    <citation type="submission" date="2021-06" db="EMBL/GenBank/DDBJ databases">
        <title>Parelaphostrongylus tenuis whole genome reference sequence.</title>
        <authorList>
            <person name="Garwood T.J."/>
            <person name="Larsen P.A."/>
            <person name="Fountain-Jones N.M."/>
            <person name="Garbe J.R."/>
            <person name="Macchietto M.G."/>
            <person name="Kania S.A."/>
            <person name="Gerhold R.W."/>
            <person name="Richards J.E."/>
            <person name="Wolf T.M."/>
        </authorList>
    </citation>
    <scope>NUCLEOTIDE SEQUENCE</scope>
    <source>
        <strain evidence="2">MNPRO001-30</strain>
        <tissue evidence="2">Meninges</tissue>
    </source>
</reference>
<dbReference type="Proteomes" id="UP001196413">
    <property type="component" value="Unassembled WGS sequence"/>
</dbReference>
<evidence type="ECO:0000256" key="1">
    <source>
        <dbReference type="SAM" id="Phobius"/>
    </source>
</evidence>
<keyword evidence="1" id="KW-1133">Transmembrane helix</keyword>
<organism evidence="2 3">
    <name type="scientific">Parelaphostrongylus tenuis</name>
    <name type="common">Meningeal worm</name>
    <dbReference type="NCBI Taxonomy" id="148309"/>
    <lineage>
        <taxon>Eukaryota</taxon>
        <taxon>Metazoa</taxon>
        <taxon>Ecdysozoa</taxon>
        <taxon>Nematoda</taxon>
        <taxon>Chromadorea</taxon>
        <taxon>Rhabditida</taxon>
        <taxon>Rhabditina</taxon>
        <taxon>Rhabditomorpha</taxon>
        <taxon>Strongyloidea</taxon>
        <taxon>Metastrongylidae</taxon>
        <taxon>Parelaphostrongylus</taxon>
    </lineage>
</organism>
<protein>
    <submittedName>
        <fullName evidence="2">Uncharacterized protein</fullName>
    </submittedName>
</protein>
<sequence length="196" mass="22219">MWINDLDEVKIAIPQNNTELDDLLRSTINCSAKLLVLVNNENKCPLLYWNNIARTVHMYTGVQSVYLSAPLPAAMSVTLYKRLPLLDESVCRQMFLVHQSSYSVLFQDYTPHAVWEWIEILLPNNTEECPPLQDTMWYSILTPLTELQMIYFSGEHDLVKLEHNQAYVLVGITGGVAVIALAISIFWGLNGSAFAN</sequence>
<dbReference type="AlphaFoldDB" id="A0AAD5R6Y5"/>
<feature type="transmembrane region" description="Helical" evidence="1">
    <location>
        <begin position="166"/>
        <end position="189"/>
    </location>
</feature>
<evidence type="ECO:0000313" key="3">
    <source>
        <dbReference type="Proteomes" id="UP001196413"/>
    </source>
</evidence>
<evidence type="ECO:0000313" key="2">
    <source>
        <dbReference type="EMBL" id="KAJ1370704.1"/>
    </source>
</evidence>